<sequence>MASLPPLPLSPSLDYTLLRQFVETDPTRFVLGPSFINDPIPEDFPFSIEGLPLLADAIHLSSWYVSTTSKSSGKSLRTWLSVSEVYLAWLDRVEAVYADLWREVGIYEAIQLSITPSIADNLLLAATLYFWSPISNVFLFRAGPFTPTLLDVAAIVGLYPHDITLSIAYNPDGVTDFEAHLDLADLVYTKFIHRFAGQFPASVTKKEHTAFIFYWLCYNLLCTHSQKINRDSFRLPLL</sequence>
<protein>
    <recommendedName>
        <fullName evidence="1">Aminotransferase-like plant mobile domain-containing protein</fullName>
    </recommendedName>
</protein>
<organism evidence="2">
    <name type="scientific">Ananas comosus var. bracteatus</name>
    <name type="common">red pineapple</name>
    <dbReference type="NCBI Taxonomy" id="296719"/>
    <lineage>
        <taxon>Eukaryota</taxon>
        <taxon>Viridiplantae</taxon>
        <taxon>Streptophyta</taxon>
        <taxon>Embryophyta</taxon>
        <taxon>Tracheophyta</taxon>
        <taxon>Spermatophyta</taxon>
        <taxon>Magnoliopsida</taxon>
        <taxon>Liliopsida</taxon>
        <taxon>Poales</taxon>
        <taxon>Bromeliaceae</taxon>
        <taxon>Bromelioideae</taxon>
        <taxon>Ananas</taxon>
    </lineage>
</organism>
<dbReference type="AlphaFoldDB" id="A0A6V7P4N1"/>
<accession>A0A6V7P4N1</accession>
<dbReference type="InterPro" id="IPR044824">
    <property type="entry name" value="MAIN-like"/>
</dbReference>
<feature type="domain" description="Aminotransferase-like plant mobile" evidence="1">
    <location>
        <begin position="105"/>
        <end position="233"/>
    </location>
</feature>
<proteinExistence type="predicted"/>
<reference evidence="2" key="1">
    <citation type="submission" date="2020-07" db="EMBL/GenBank/DDBJ databases">
        <authorList>
            <person name="Lin J."/>
        </authorList>
    </citation>
    <scope>NUCLEOTIDE SEQUENCE</scope>
</reference>
<dbReference type="InterPro" id="IPR019557">
    <property type="entry name" value="AminoTfrase-like_pln_mobile"/>
</dbReference>
<dbReference type="EMBL" id="LR862145">
    <property type="protein sequence ID" value="CAD1825803.1"/>
    <property type="molecule type" value="Genomic_DNA"/>
</dbReference>
<dbReference type="GO" id="GO:0010073">
    <property type="term" value="P:meristem maintenance"/>
    <property type="evidence" value="ECO:0007669"/>
    <property type="project" value="InterPro"/>
</dbReference>
<dbReference type="Pfam" id="PF10536">
    <property type="entry name" value="PMD"/>
    <property type="match status" value="1"/>
</dbReference>
<dbReference type="PANTHER" id="PTHR46033">
    <property type="entry name" value="PROTEIN MAIN-LIKE 2"/>
    <property type="match status" value="1"/>
</dbReference>
<dbReference type="PANTHER" id="PTHR46033:SF67">
    <property type="entry name" value="AMINOTRANSFERASE-LIKE, PLANT MOBILE DOMAIN FAMILY PROTEIN"/>
    <property type="match status" value="1"/>
</dbReference>
<evidence type="ECO:0000313" key="2">
    <source>
        <dbReference type="EMBL" id="CAD1825803.1"/>
    </source>
</evidence>
<gene>
    <name evidence="2" type="ORF">CB5_LOCUS9014</name>
</gene>
<name>A0A6V7P4N1_ANACO</name>
<evidence type="ECO:0000259" key="1">
    <source>
        <dbReference type="Pfam" id="PF10536"/>
    </source>
</evidence>